<name>A0A8T4IH15_9SPHN</name>
<reference evidence="2" key="1">
    <citation type="submission" date="2021-04" db="EMBL/GenBank/DDBJ databases">
        <title>Ouciella asimina sp. nov., isolated from the surface seawater in the hydrothermal field of Okinawa Trough.</title>
        <authorList>
            <person name="Shuang W."/>
        </authorList>
    </citation>
    <scope>NUCLEOTIDE SEQUENCE</scope>
    <source>
        <strain evidence="2">LXI357</strain>
    </source>
</reference>
<protein>
    <submittedName>
        <fullName evidence="2">Uncharacterized protein</fullName>
    </submittedName>
</protein>
<proteinExistence type="predicted"/>
<keyword evidence="1" id="KW-0472">Membrane</keyword>
<keyword evidence="1" id="KW-0812">Transmembrane</keyword>
<dbReference type="AlphaFoldDB" id="A0A8T4IH15"/>
<keyword evidence="1" id="KW-1133">Transmembrane helix</keyword>
<dbReference type="Proteomes" id="UP000676996">
    <property type="component" value="Unassembled WGS sequence"/>
</dbReference>
<keyword evidence="3" id="KW-1185">Reference proteome</keyword>
<evidence type="ECO:0000256" key="1">
    <source>
        <dbReference type="SAM" id="Phobius"/>
    </source>
</evidence>
<evidence type="ECO:0000313" key="2">
    <source>
        <dbReference type="EMBL" id="MBR0553923.1"/>
    </source>
</evidence>
<comment type="caution">
    <text evidence="2">The sequence shown here is derived from an EMBL/GenBank/DDBJ whole genome shotgun (WGS) entry which is preliminary data.</text>
</comment>
<sequence>MFLRRQDLIDRFEANFRTGADGNIVFQPPRSKYSAPVSAEEYDAVIAAFERRQAIAQAATLIAFGAAGAYGIYQVIATADYGAFFIALGVAFAVSFALSFRDYTTLLQPFMERRDALRAASKKQENDC</sequence>
<dbReference type="EMBL" id="JAGRQC010000006">
    <property type="protein sequence ID" value="MBR0553923.1"/>
    <property type="molecule type" value="Genomic_DNA"/>
</dbReference>
<accession>A0A8T4IH15</accession>
<evidence type="ECO:0000313" key="3">
    <source>
        <dbReference type="Proteomes" id="UP000676996"/>
    </source>
</evidence>
<feature type="transmembrane region" description="Helical" evidence="1">
    <location>
        <begin position="82"/>
        <end position="100"/>
    </location>
</feature>
<dbReference type="RefSeq" id="WP_284055175.1">
    <property type="nucleotide sequence ID" value="NZ_JAGRQC010000006.1"/>
</dbReference>
<organism evidence="2 3">
    <name type="scientific">Stakelama marina</name>
    <dbReference type="NCBI Taxonomy" id="2826939"/>
    <lineage>
        <taxon>Bacteria</taxon>
        <taxon>Pseudomonadati</taxon>
        <taxon>Pseudomonadota</taxon>
        <taxon>Alphaproteobacteria</taxon>
        <taxon>Sphingomonadales</taxon>
        <taxon>Sphingomonadaceae</taxon>
        <taxon>Stakelama</taxon>
    </lineage>
</organism>
<feature type="transmembrane region" description="Helical" evidence="1">
    <location>
        <begin position="58"/>
        <end position="76"/>
    </location>
</feature>
<gene>
    <name evidence="2" type="ORF">J7S20_15565</name>
</gene>